<dbReference type="PROSITE" id="PS00065">
    <property type="entry name" value="D_2_HYDROXYACID_DH_1"/>
    <property type="match status" value="1"/>
</dbReference>
<dbReference type="GO" id="GO:0008720">
    <property type="term" value="F:D-lactate dehydrogenase (NAD+) activity"/>
    <property type="evidence" value="ECO:0007669"/>
    <property type="project" value="TreeGrafter"/>
</dbReference>
<evidence type="ECO:0000259" key="5">
    <source>
        <dbReference type="Pfam" id="PF00389"/>
    </source>
</evidence>
<dbReference type="InterPro" id="IPR029752">
    <property type="entry name" value="D-isomer_DH_CS1"/>
</dbReference>
<evidence type="ECO:0000256" key="4">
    <source>
        <dbReference type="RuleBase" id="RU003719"/>
    </source>
</evidence>
<evidence type="ECO:0000259" key="6">
    <source>
        <dbReference type="Pfam" id="PF02826"/>
    </source>
</evidence>
<dbReference type="RefSeq" id="WP_328290588.1">
    <property type="nucleotide sequence ID" value="NZ_WMBB01000011.1"/>
</dbReference>
<dbReference type="Proteomes" id="UP000432464">
    <property type="component" value="Unassembled WGS sequence"/>
</dbReference>
<evidence type="ECO:0000256" key="1">
    <source>
        <dbReference type="ARBA" id="ARBA00005854"/>
    </source>
</evidence>
<sequence>MRIAIFETEQWEDAACRRLAHEQELVCFSEPLDSHISAPDAEVISPFVYSRLTADVLARFPRLRLVATRSSGFDHIDMDYCAAHGITVCNVPDYGDSTVAEHVFTLLLGLARHLVEAAERTRHGLFNQTGLRGFELHDRVLGVVGTGRIGRRVIQIAHGFGMAVIATDPHPDHAAARAMGFRYASLDETLAAADVLTLHTPAAPDTVHLISDRELALMKPDAVLINTARGHIVDVAALVRTLAVGRLRAVGLDVLPEEPAIREEAAIFRDPAPKYDMATLVADHALLAFPNVLVTPHNAYNTDEALHRLIDATIDNIDAFTRGEPRNVVSAEVSIPSPGPQPFSAK</sequence>
<comment type="caution">
    <text evidence="7">The sequence shown here is derived from an EMBL/GenBank/DDBJ whole genome shotgun (WGS) entry which is preliminary data.</text>
</comment>
<feature type="domain" description="D-isomer specific 2-hydroxyacid dehydrogenase NAD-binding" evidence="6">
    <location>
        <begin position="105"/>
        <end position="299"/>
    </location>
</feature>
<keyword evidence="2 4" id="KW-0560">Oxidoreductase</keyword>
<protein>
    <submittedName>
        <fullName evidence="7">Hydroxyacid dehydrogenase</fullName>
    </submittedName>
</protein>
<keyword evidence="8" id="KW-1185">Reference proteome</keyword>
<dbReference type="GO" id="GO:0051287">
    <property type="term" value="F:NAD binding"/>
    <property type="evidence" value="ECO:0007669"/>
    <property type="project" value="InterPro"/>
</dbReference>
<name>A0A6I3L5E2_9NOCA</name>
<dbReference type="CDD" id="cd12187">
    <property type="entry name" value="LDH_like_1"/>
    <property type="match status" value="1"/>
</dbReference>
<dbReference type="Pfam" id="PF02826">
    <property type="entry name" value="2-Hacid_dh_C"/>
    <property type="match status" value="1"/>
</dbReference>
<accession>A0A6I3L5E2</accession>
<gene>
    <name evidence="7" type="ORF">GLP40_24175</name>
</gene>
<dbReference type="InterPro" id="IPR006140">
    <property type="entry name" value="D-isomer_DH_NAD-bd"/>
</dbReference>
<dbReference type="Gene3D" id="3.40.50.720">
    <property type="entry name" value="NAD(P)-binding Rossmann-like Domain"/>
    <property type="match status" value="2"/>
</dbReference>
<evidence type="ECO:0000256" key="2">
    <source>
        <dbReference type="ARBA" id="ARBA00023002"/>
    </source>
</evidence>
<dbReference type="AlphaFoldDB" id="A0A6I3L5E2"/>
<evidence type="ECO:0000313" key="7">
    <source>
        <dbReference type="EMBL" id="MTE15854.1"/>
    </source>
</evidence>
<dbReference type="InterPro" id="IPR029753">
    <property type="entry name" value="D-isomer_DH_CS"/>
</dbReference>
<evidence type="ECO:0000313" key="8">
    <source>
        <dbReference type="Proteomes" id="UP000432464"/>
    </source>
</evidence>
<reference evidence="7 8" key="1">
    <citation type="submission" date="2019-11" db="EMBL/GenBank/DDBJ databases">
        <title>Nocardia sp. nov. CT2-14 isolated from soil.</title>
        <authorList>
            <person name="Kanchanasin P."/>
            <person name="Tanasupawat S."/>
            <person name="Yuki M."/>
            <person name="Kudo T."/>
        </authorList>
    </citation>
    <scope>NUCLEOTIDE SEQUENCE [LARGE SCALE GENOMIC DNA]</scope>
    <source>
        <strain evidence="7 8">CT2-14</strain>
    </source>
</reference>
<dbReference type="PANTHER" id="PTHR43026:SF1">
    <property type="entry name" value="2-HYDROXYACID DEHYDROGENASE HOMOLOG 1-RELATED"/>
    <property type="match status" value="1"/>
</dbReference>
<proteinExistence type="inferred from homology"/>
<organism evidence="7 8">
    <name type="scientific">Nocardia aurantiaca</name>
    <dbReference type="NCBI Taxonomy" id="2675850"/>
    <lineage>
        <taxon>Bacteria</taxon>
        <taxon>Bacillati</taxon>
        <taxon>Actinomycetota</taxon>
        <taxon>Actinomycetes</taxon>
        <taxon>Mycobacteriales</taxon>
        <taxon>Nocardiaceae</taxon>
        <taxon>Nocardia</taxon>
    </lineage>
</organism>
<dbReference type="SUPFAM" id="SSF51735">
    <property type="entry name" value="NAD(P)-binding Rossmann-fold domains"/>
    <property type="match status" value="1"/>
</dbReference>
<dbReference type="PANTHER" id="PTHR43026">
    <property type="entry name" value="2-HYDROXYACID DEHYDROGENASE HOMOLOG 1-RELATED"/>
    <property type="match status" value="1"/>
</dbReference>
<evidence type="ECO:0000256" key="3">
    <source>
        <dbReference type="ARBA" id="ARBA00023027"/>
    </source>
</evidence>
<dbReference type="InterPro" id="IPR058205">
    <property type="entry name" value="D-LDH-like"/>
</dbReference>
<dbReference type="SUPFAM" id="SSF52283">
    <property type="entry name" value="Formate/glycerate dehydrogenase catalytic domain-like"/>
    <property type="match status" value="1"/>
</dbReference>
<dbReference type="InterPro" id="IPR006139">
    <property type="entry name" value="D-isomer_2_OHA_DH_cat_dom"/>
</dbReference>
<dbReference type="InterPro" id="IPR036291">
    <property type="entry name" value="NAD(P)-bd_dom_sf"/>
</dbReference>
<dbReference type="Pfam" id="PF00389">
    <property type="entry name" value="2-Hacid_dh"/>
    <property type="match status" value="1"/>
</dbReference>
<dbReference type="EMBL" id="WMBB01000011">
    <property type="protein sequence ID" value="MTE15854.1"/>
    <property type="molecule type" value="Genomic_DNA"/>
</dbReference>
<dbReference type="PROSITE" id="PS00671">
    <property type="entry name" value="D_2_HYDROXYACID_DH_3"/>
    <property type="match status" value="1"/>
</dbReference>
<comment type="similarity">
    <text evidence="1 4">Belongs to the D-isomer specific 2-hydroxyacid dehydrogenase family.</text>
</comment>
<keyword evidence="3" id="KW-0520">NAD</keyword>
<feature type="domain" description="D-isomer specific 2-hydroxyacid dehydrogenase catalytic" evidence="5">
    <location>
        <begin position="13"/>
        <end position="329"/>
    </location>
</feature>